<sequence length="355" mass="39584">MSSVLQTASLLLTIIPLPAVLLWQVLRTSYEPYNKHRSLRRILGDSTLRYLFSNLTPTQLQNHFGSTLHVYEKWTKQFKVPAIVDELGGDARLLWIGPKRLENVVLFVHGGGYFLPPPDFALSFWQHVRIEMAKCGVEAGFALLNYSLAPKGVFPTPLNQLCQAVRFLIAAGVQPSRIHLAGDSAGGNLVIQLLSHLLHPRSDVPNIQLSQPFGGIYLLSPWVSLTTDRQSYTECDGIDWIPTNKMAAVGASVRAGFPEEDNMYAEPVKAPEEWFKGVDRLVKRVLITLGEKEGLRDDIISFGETFKQYHRSAEVVAQEGGIHEDMFLDFMVAEKKLGTLTPLIIDRLVTGCTSD</sequence>
<dbReference type="OrthoDB" id="2152029at2759"/>
<comment type="similarity">
    <text evidence="1">Belongs to the 'GDXG' lipolytic enzyme family.</text>
</comment>
<dbReference type="InterPro" id="IPR033140">
    <property type="entry name" value="Lipase_GDXG_put_SER_AS"/>
</dbReference>
<evidence type="ECO:0000256" key="3">
    <source>
        <dbReference type="PROSITE-ProRule" id="PRU10038"/>
    </source>
</evidence>
<evidence type="ECO:0000256" key="2">
    <source>
        <dbReference type="ARBA" id="ARBA00022801"/>
    </source>
</evidence>
<dbReference type="Pfam" id="PF07859">
    <property type="entry name" value="Abhydrolase_3"/>
    <property type="match status" value="1"/>
</dbReference>
<feature type="signal peptide" evidence="4">
    <location>
        <begin position="1"/>
        <end position="22"/>
    </location>
</feature>
<feature type="chain" id="PRO_5034712269" evidence="4">
    <location>
        <begin position="23"/>
        <end position="355"/>
    </location>
</feature>
<evidence type="ECO:0000313" key="6">
    <source>
        <dbReference type="EMBL" id="KAF7345544.1"/>
    </source>
</evidence>
<dbReference type="InterPro" id="IPR029058">
    <property type="entry name" value="AB_hydrolase_fold"/>
</dbReference>
<reference evidence="6" key="1">
    <citation type="submission" date="2020-05" db="EMBL/GenBank/DDBJ databases">
        <title>Mycena genomes resolve the evolution of fungal bioluminescence.</title>
        <authorList>
            <person name="Tsai I.J."/>
        </authorList>
    </citation>
    <scope>NUCLEOTIDE SEQUENCE</scope>
    <source>
        <strain evidence="6">CCC161011</strain>
    </source>
</reference>
<dbReference type="InterPro" id="IPR013094">
    <property type="entry name" value="AB_hydrolase_3"/>
</dbReference>
<dbReference type="AlphaFoldDB" id="A0A8H6XSB2"/>
<keyword evidence="7" id="KW-1185">Reference proteome</keyword>
<feature type="active site" evidence="3">
    <location>
        <position position="184"/>
    </location>
</feature>
<keyword evidence="2 6" id="KW-0378">Hydrolase</keyword>
<dbReference type="InterPro" id="IPR050300">
    <property type="entry name" value="GDXG_lipolytic_enzyme"/>
</dbReference>
<evidence type="ECO:0000256" key="4">
    <source>
        <dbReference type="SAM" id="SignalP"/>
    </source>
</evidence>
<name>A0A8H6XSB2_9AGAR</name>
<dbReference type="PANTHER" id="PTHR48081">
    <property type="entry name" value="AB HYDROLASE SUPERFAMILY PROTEIN C4A8.06C"/>
    <property type="match status" value="1"/>
</dbReference>
<evidence type="ECO:0000313" key="7">
    <source>
        <dbReference type="Proteomes" id="UP000620124"/>
    </source>
</evidence>
<evidence type="ECO:0000256" key="1">
    <source>
        <dbReference type="ARBA" id="ARBA00010515"/>
    </source>
</evidence>
<feature type="domain" description="Alpha/beta hydrolase fold-3" evidence="5">
    <location>
        <begin position="105"/>
        <end position="324"/>
    </location>
</feature>
<comment type="caution">
    <text evidence="6">The sequence shown here is derived from an EMBL/GenBank/DDBJ whole genome shotgun (WGS) entry which is preliminary data.</text>
</comment>
<dbReference type="EMBL" id="JACAZI010000013">
    <property type="protein sequence ID" value="KAF7345544.1"/>
    <property type="molecule type" value="Genomic_DNA"/>
</dbReference>
<keyword evidence="4" id="KW-0732">Signal</keyword>
<dbReference type="Proteomes" id="UP000620124">
    <property type="component" value="Unassembled WGS sequence"/>
</dbReference>
<dbReference type="GO" id="GO:0016787">
    <property type="term" value="F:hydrolase activity"/>
    <property type="evidence" value="ECO:0007669"/>
    <property type="project" value="UniProtKB-KW"/>
</dbReference>
<proteinExistence type="inferred from homology"/>
<organism evidence="6 7">
    <name type="scientific">Mycena venus</name>
    <dbReference type="NCBI Taxonomy" id="2733690"/>
    <lineage>
        <taxon>Eukaryota</taxon>
        <taxon>Fungi</taxon>
        <taxon>Dikarya</taxon>
        <taxon>Basidiomycota</taxon>
        <taxon>Agaricomycotina</taxon>
        <taxon>Agaricomycetes</taxon>
        <taxon>Agaricomycetidae</taxon>
        <taxon>Agaricales</taxon>
        <taxon>Marasmiineae</taxon>
        <taxon>Mycenaceae</taxon>
        <taxon>Mycena</taxon>
    </lineage>
</organism>
<protein>
    <submittedName>
        <fullName evidence="6">Abhydrolase-3 domain-containing protein</fullName>
    </submittedName>
</protein>
<dbReference type="Gene3D" id="3.40.50.1820">
    <property type="entry name" value="alpha/beta hydrolase"/>
    <property type="match status" value="1"/>
</dbReference>
<dbReference type="SUPFAM" id="SSF53474">
    <property type="entry name" value="alpha/beta-Hydrolases"/>
    <property type="match status" value="1"/>
</dbReference>
<accession>A0A8H6XSB2</accession>
<dbReference type="PROSITE" id="PS01174">
    <property type="entry name" value="LIPASE_GDXG_SER"/>
    <property type="match status" value="1"/>
</dbReference>
<dbReference type="PANTHER" id="PTHR48081:SF8">
    <property type="entry name" value="ALPHA_BETA HYDROLASE FOLD-3 DOMAIN-CONTAINING PROTEIN-RELATED"/>
    <property type="match status" value="1"/>
</dbReference>
<gene>
    <name evidence="6" type="ORF">MVEN_01573100</name>
</gene>
<evidence type="ECO:0000259" key="5">
    <source>
        <dbReference type="Pfam" id="PF07859"/>
    </source>
</evidence>